<name>A0ABT9HEH9_9GAMM</name>
<proteinExistence type="predicted"/>
<dbReference type="Pfam" id="PF16460">
    <property type="entry name" value="Phage_TTP_11"/>
    <property type="match status" value="1"/>
</dbReference>
<gene>
    <name evidence="1" type="ORF">Q8P09_03340</name>
</gene>
<dbReference type="Gene3D" id="4.10.410.40">
    <property type="match status" value="1"/>
</dbReference>
<dbReference type="Proteomes" id="UP001228171">
    <property type="component" value="Unassembled WGS sequence"/>
</dbReference>
<evidence type="ECO:0000313" key="2">
    <source>
        <dbReference type="Proteomes" id="UP001228171"/>
    </source>
</evidence>
<keyword evidence="2" id="KW-1185">Reference proteome</keyword>
<dbReference type="InterPro" id="IPR032495">
    <property type="entry name" value="Phage_TTP_11"/>
</dbReference>
<organism evidence="1 2">
    <name type="scientific">Psychrobacter faecalis</name>
    <dbReference type="NCBI Taxonomy" id="180588"/>
    <lineage>
        <taxon>Bacteria</taxon>
        <taxon>Pseudomonadati</taxon>
        <taxon>Pseudomonadota</taxon>
        <taxon>Gammaproteobacteria</taxon>
        <taxon>Moraxellales</taxon>
        <taxon>Moraxellaceae</taxon>
        <taxon>Psychrobacter</taxon>
    </lineage>
</organism>
<protein>
    <submittedName>
        <fullName evidence="1">Phage tail tube protein</fullName>
    </submittedName>
</protein>
<reference evidence="1 2" key="1">
    <citation type="submission" date="2023-08" db="EMBL/GenBank/DDBJ databases">
        <authorList>
            <person name="Kumar R."/>
        </authorList>
    </citation>
    <scope>NUCLEOTIDE SEQUENCE [LARGE SCALE GENOMIC DNA]</scope>
    <source>
        <strain evidence="1 2">LUR13</strain>
    </source>
</reference>
<dbReference type="EMBL" id="JAVAJI010000003">
    <property type="protein sequence ID" value="MDP4544112.1"/>
    <property type="molecule type" value="Genomic_DNA"/>
</dbReference>
<sequence length="166" mass="17648">MAKIKKGVLTQGTSVWIKHGEASAAILTKMACITGIVLGDDSPTDIPDTCLEEEDSATSTYGLNTPGEGSITINTDPENATHITLLQLADDREGVEVFVGWSDGKVVPTIEALTGVVTLPEGRTWTSFTALLKNSAPTFDPDSLVKHTVSMKRQSRAITAYKTATP</sequence>
<evidence type="ECO:0000313" key="1">
    <source>
        <dbReference type="EMBL" id="MDP4544112.1"/>
    </source>
</evidence>
<dbReference type="RefSeq" id="WP_200662647.1">
    <property type="nucleotide sequence ID" value="NZ_JAVAJI010000003.1"/>
</dbReference>
<accession>A0ABT9HEH9</accession>
<comment type="caution">
    <text evidence="1">The sequence shown here is derived from an EMBL/GenBank/DDBJ whole genome shotgun (WGS) entry which is preliminary data.</text>
</comment>